<comment type="caution">
    <text evidence="1">The sequence shown here is derived from an EMBL/GenBank/DDBJ whole genome shotgun (WGS) entry which is preliminary data.</text>
</comment>
<gene>
    <name evidence="1" type="ORF">ACFTOW_11285</name>
</gene>
<organism evidence="1 2">
    <name type="scientific">Lacimonas salitolerans</name>
    <dbReference type="NCBI Taxonomy" id="1323750"/>
    <lineage>
        <taxon>Bacteria</taxon>
        <taxon>Pseudomonadati</taxon>
        <taxon>Pseudomonadota</taxon>
        <taxon>Alphaproteobacteria</taxon>
        <taxon>Rhodobacterales</taxon>
        <taxon>Paracoccaceae</taxon>
        <taxon>Lacimonas</taxon>
    </lineage>
</organism>
<dbReference type="Proteomes" id="UP001597186">
    <property type="component" value="Unassembled WGS sequence"/>
</dbReference>
<protein>
    <submittedName>
        <fullName evidence="1">Uncharacterized protein</fullName>
    </submittedName>
</protein>
<accession>A0ABW4EFA4</accession>
<evidence type="ECO:0000313" key="1">
    <source>
        <dbReference type="EMBL" id="MFD1509985.1"/>
    </source>
</evidence>
<dbReference type="RefSeq" id="WP_379915696.1">
    <property type="nucleotide sequence ID" value="NZ_JBHUDD010000058.1"/>
</dbReference>
<dbReference type="EMBL" id="JBHUDD010000058">
    <property type="protein sequence ID" value="MFD1509985.1"/>
    <property type="molecule type" value="Genomic_DNA"/>
</dbReference>
<sequence length="169" mass="17097">MSADFLRRFDPALTGIDGSITNIILGVDPVRPHDFSTYAMDVTSGLGVWDVGNQTGLGLGGVNSGAVFLDRMQDKTAGIQAGANAAVDQATTSATASYQGQVTQLGGTDRSAKLALNIASNALAVQGRVTNTMARVNASVGTITATAIGAVNTGEIRAGVSDVVAGLTR</sequence>
<name>A0ABW4EFA4_9RHOB</name>
<proteinExistence type="predicted"/>
<reference evidence="2" key="1">
    <citation type="journal article" date="2019" name="Int. J. Syst. Evol. Microbiol.">
        <title>The Global Catalogue of Microorganisms (GCM) 10K type strain sequencing project: providing services to taxonomists for standard genome sequencing and annotation.</title>
        <authorList>
            <consortium name="The Broad Institute Genomics Platform"/>
            <consortium name="The Broad Institute Genome Sequencing Center for Infectious Disease"/>
            <person name="Wu L."/>
            <person name="Ma J."/>
        </authorList>
    </citation>
    <scope>NUCLEOTIDE SEQUENCE [LARGE SCALE GENOMIC DNA]</scope>
    <source>
        <strain evidence="2">CGMCC 1.12477</strain>
    </source>
</reference>
<evidence type="ECO:0000313" key="2">
    <source>
        <dbReference type="Proteomes" id="UP001597186"/>
    </source>
</evidence>
<keyword evidence="2" id="KW-1185">Reference proteome</keyword>